<dbReference type="HOGENOM" id="CLU_092126_0_0_1"/>
<accession>S8G3F8</accession>
<dbReference type="SUPFAM" id="SSF52833">
    <property type="entry name" value="Thioredoxin-like"/>
    <property type="match status" value="1"/>
</dbReference>
<dbReference type="PANTHER" id="PTHR31902">
    <property type="entry name" value="ACTIN PATCHES DISTAL PROTEIN 1"/>
    <property type="match status" value="1"/>
</dbReference>
<dbReference type="AlphaFoldDB" id="S8G3F8"/>
<dbReference type="InterPro" id="IPR036249">
    <property type="entry name" value="Thioredoxin-like_sf"/>
</dbReference>
<protein>
    <recommendedName>
        <fullName evidence="3">Sucraseferredoxin-like protein</fullName>
    </recommendedName>
</protein>
<evidence type="ECO:0000313" key="2">
    <source>
        <dbReference type="Proteomes" id="UP000015241"/>
    </source>
</evidence>
<dbReference type="EMBL" id="KE504125">
    <property type="protein sequence ID" value="EPT04815.1"/>
    <property type="molecule type" value="Genomic_DNA"/>
</dbReference>
<dbReference type="Pfam" id="PF06999">
    <property type="entry name" value="Suc_Fer-like"/>
    <property type="match status" value="1"/>
</dbReference>
<sequence>MSLSRILAKSRIARPAGRVAARVGVRSVSTKTRASHLAGTAPHHDSYIFLHTHQPPSQYPPKSKSPLWRQLTLEARSWGGIVNFSWSSTHPAHPKYSGVGEDGGEEHYYATAFSVDRAPLYIPEVSLTNLADIAGQLREHAQTEERIDENSEVEAKLHLFVCTHGSRDCRCGDTGGDVAKALHGEISKRNLWDRVSLGEVAHVGGHKYAANVLVYPFGDWLGTVQPYDVPQILDEILERQTELSTKQHSSSTKQPAPPLCPVFWRGRMGLDKDGQLELAARS</sequence>
<dbReference type="InParanoid" id="S8G3F8"/>
<dbReference type="Gene3D" id="3.40.30.10">
    <property type="entry name" value="Glutaredoxin"/>
    <property type="match status" value="1"/>
</dbReference>
<name>S8G3F8_FOMSC</name>
<evidence type="ECO:0000313" key="1">
    <source>
        <dbReference type="EMBL" id="EPT04815.1"/>
    </source>
</evidence>
<dbReference type="eggNOG" id="ENOG502RJU3">
    <property type="taxonomic scope" value="Eukaryota"/>
</dbReference>
<gene>
    <name evidence="1" type="ORF">FOMPIDRAFT_1021641</name>
</gene>
<dbReference type="STRING" id="743788.S8G3F8"/>
<organism evidence="1 2">
    <name type="scientific">Fomitopsis schrenkii</name>
    <name type="common">Brown rot fungus</name>
    <dbReference type="NCBI Taxonomy" id="2126942"/>
    <lineage>
        <taxon>Eukaryota</taxon>
        <taxon>Fungi</taxon>
        <taxon>Dikarya</taxon>
        <taxon>Basidiomycota</taxon>
        <taxon>Agaricomycotina</taxon>
        <taxon>Agaricomycetes</taxon>
        <taxon>Polyporales</taxon>
        <taxon>Fomitopsis</taxon>
    </lineage>
</organism>
<dbReference type="Proteomes" id="UP000015241">
    <property type="component" value="Unassembled WGS sequence"/>
</dbReference>
<proteinExistence type="predicted"/>
<evidence type="ECO:0008006" key="3">
    <source>
        <dbReference type="Google" id="ProtNLM"/>
    </source>
</evidence>
<dbReference type="OrthoDB" id="10253744at2759"/>
<dbReference type="CDD" id="cd03062">
    <property type="entry name" value="TRX_Fd_Sucrase"/>
    <property type="match status" value="1"/>
</dbReference>
<keyword evidence="2" id="KW-1185">Reference proteome</keyword>
<reference evidence="1 2" key="1">
    <citation type="journal article" date="2012" name="Science">
        <title>The Paleozoic origin of enzymatic lignin decomposition reconstructed from 31 fungal genomes.</title>
        <authorList>
            <person name="Floudas D."/>
            <person name="Binder M."/>
            <person name="Riley R."/>
            <person name="Barry K."/>
            <person name="Blanchette R.A."/>
            <person name="Henrissat B."/>
            <person name="Martinez A.T."/>
            <person name="Otillar R."/>
            <person name="Spatafora J.W."/>
            <person name="Yadav J.S."/>
            <person name="Aerts A."/>
            <person name="Benoit I."/>
            <person name="Boyd A."/>
            <person name="Carlson A."/>
            <person name="Copeland A."/>
            <person name="Coutinho P.M."/>
            <person name="de Vries R.P."/>
            <person name="Ferreira P."/>
            <person name="Findley K."/>
            <person name="Foster B."/>
            <person name="Gaskell J."/>
            <person name="Glotzer D."/>
            <person name="Gorecki P."/>
            <person name="Heitman J."/>
            <person name="Hesse C."/>
            <person name="Hori C."/>
            <person name="Igarashi K."/>
            <person name="Jurgens J.A."/>
            <person name="Kallen N."/>
            <person name="Kersten P."/>
            <person name="Kohler A."/>
            <person name="Kuees U."/>
            <person name="Kumar T.K.A."/>
            <person name="Kuo A."/>
            <person name="LaButti K."/>
            <person name="Larrondo L.F."/>
            <person name="Lindquist E."/>
            <person name="Ling A."/>
            <person name="Lombard V."/>
            <person name="Lucas S."/>
            <person name="Lundell T."/>
            <person name="Martin R."/>
            <person name="McLaughlin D.J."/>
            <person name="Morgenstern I."/>
            <person name="Morin E."/>
            <person name="Murat C."/>
            <person name="Nagy L.G."/>
            <person name="Nolan M."/>
            <person name="Ohm R.A."/>
            <person name="Patyshakuliyeva A."/>
            <person name="Rokas A."/>
            <person name="Ruiz-Duenas F.J."/>
            <person name="Sabat G."/>
            <person name="Salamov A."/>
            <person name="Samejima M."/>
            <person name="Schmutz J."/>
            <person name="Slot J.C."/>
            <person name="St John F."/>
            <person name="Stenlid J."/>
            <person name="Sun H."/>
            <person name="Sun S."/>
            <person name="Syed K."/>
            <person name="Tsang A."/>
            <person name="Wiebenga A."/>
            <person name="Young D."/>
            <person name="Pisabarro A."/>
            <person name="Eastwood D.C."/>
            <person name="Martin F."/>
            <person name="Cullen D."/>
            <person name="Grigoriev I.V."/>
            <person name="Hibbett D.S."/>
        </authorList>
    </citation>
    <scope>NUCLEOTIDE SEQUENCE</scope>
    <source>
        <strain evidence="2">FP-58527</strain>
    </source>
</reference>
<dbReference type="InterPro" id="IPR009737">
    <property type="entry name" value="Aim32/Apd1-like"/>
</dbReference>